<dbReference type="EMBL" id="BAAFSV010000002">
    <property type="protein sequence ID" value="GAB1313649.1"/>
    <property type="molecule type" value="Genomic_DNA"/>
</dbReference>
<feature type="transmembrane region" description="Helical" evidence="1">
    <location>
        <begin position="536"/>
        <end position="555"/>
    </location>
</feature>
<keyword evidence="1" id="KW-0472">Membrane</keyword>
<keyword evidence="1" id="KW-1133">Transmembrane helix</keyword>
<dbReference type="RefSeq" id="XP_070915381.1">
    <property type="nucleotide sequence ID" value="XM_071059280.1"/>
</dbReference>
<feature type="transmembrane region" description="Helical" evidence="1">
    <location>
        <begin position="125"/>
        <end position="147"/>
    </location>
</feature>
<accession>A0ABQ0G7L3</accession>
<reference evidence="2 3" key="1">
    <citation type="submission" date="2024-09" db="EMBL/GenBank/DDBJ databases">
        <title>Itraconazole resistance in Madurella fahalii resulting from another homologue of gene encoding cytochrome P450 14-alpha sterol demethylase (CYP51).</title>
        <authorList>
            <person name="Yoshioka I."/>
            <person name="Fahal A.H."/>
            <person name="Kaneko S."/>
            <person name="Yaguchi T."/>
        </authorList>
    </citation>
    <scope>NUCLEOTIDE SEQUENCE [LARGE SCALE GENOMIC DNA]</scope>
    <source>
        <strain evidence="2 3">IFM 68171</strain>
    </source>
</reference>
<dbReference type="GeneID" id="98174603"/>
<evidence type="ECO:0000313" key="2">
    <source>
        <dbReference type="EMBL" id="GAB1313649.1"/>
    </source>
</evidence>
<feature type="transmembrane region" description="Helical" evidence="1">
    <location>
        <begin position="12"/>
        <end position="41"/>
    </location>
</feature>
<comment type="caution">
    <text evidence="2">The sequence shown here is derived from an EMBL/GenBank/DDBJ whole genome shotgun (WGS) entry which is preliminary data.</text>
</comment>
<gene>
    <name evidence="2" type="ORF">MFIFM68171_03859</name>
</gene>
<organism evidence="2 3">
    <name type="scientific">Madurella fahalii</name>
    <dbReference type="NCBI Taxonomy" id="1157608"/>
    <lineage>
        <taxon>Eukaryota</taxon>
        <taxon>Fungi</taxon>
        <taxon>Dikarya</taxon>
        <taxon>Ascomycota</taxon>
        <taxon>Pezizomycotina</taxon>
        <taxon>Sordariomycetes</taxon>
        <taxon>Sordariomycetidae</taxon>
        <taxon>Sordariales</taxon>
        <taxon>Sordariales incertae sedis</taxon>
        <taxon>Madurella</taxon>
    </lineage>
</organism>
<dbReference type="Proteomes" id="UP001628179">
    <property type="component" value="Unassembled WGS sequence"/>
</dbReference>
<evidence type="ECO:0000256" key="1">
    <source>
        <dbReference type="SAM" id="Phobius"/>
    </source>
</evidence>
<proteinExistence type="predicted"/>
<evidence type="ECO:0000313" key="3">
    <source>
        <dbReference type="Proteomes" id="UP001628179"/>
    </source>
</evidence>
<sequence length="645" mass="69416">MDSQKFHRRRSAAAIFLNLAATICLAALLGLGVFVSGTRIAFVWERSDGWVTVTNVSPSTWNVAVVIIGTAVGIIASIAVSSHDAFLSQLDLASPRGVSAIFLRPLTAKRGLDQLVNGCMAAERAVVVLLMLVTAVTSTATVALFSAQTTTEELTNDRPSFPLDALNMTFFRNWNHGVIAIEPPSFSPELIAPALASFMHRSAYVNGLIARGERGIASDYGPFMPVAQDGMLGDVSYRGLWTAGVGINVRSYLEYPGPTGYFYLPGNYTLHSLEGEVFGTIINATCENRTVDYVRYSEMYTDIGRVTLTTVAKRGTGTAFFPGTNISYDALTNITGGTPTIGGITNITVISNRITYEFGSSSLVLGSNITLPSPGHWVNIPSGGAVSADEPVHVILVAGGSDELGQVFECRYSGWETLVEVSVPSPLAPLEIGQVTTGRWPIGPAVKHLVAKELHKKMDLITRGFVDAGYNKFAHNTTAEFADTLATVLSQSAQACISLMRQMIEIAHLYEPPNASPATFATVRITIQRLGGSSRGWLAVYGFLLIGSLIGLFRVSVGGRAVEFEAQDAGILLAKASGDEEFGPKTKVQFAPGTGLIWGGRTEGVYVVQRYPSDNKEQGQGDVSEKIRQHVTKRKGARRRRRYTF</sequence>
<name>A0ABQ0G7L3_9PEZI</name>
<keyword evidence="3" id="KW-1185">Reference proteome</keyword>
<feature type="transmembrane region" description="Helical" evidence="1">
    <location>
        <begin position="61"/>
        <end position="80"/>
    </location>
</feature>
<keyword evidence="1" id="KW-0812">Transmembrane</keyword>
<protein>
    <submittedName>
        <fullName evidence="2">Uncharacterized protein</fullName>
    </submittedName>
</protein>